<dbReference type="SUPFAM" id="SSF56672">
    <property type="entry name" value="DNA/RNA polymerases"/>
    <property type="match status" value="1"/>
</dbReference>
<organism evidence="3 4">
    <name type="scientific">Candidatus Viadribacter manganicus</name>
    <dbReference type="NCBI Taxonomy" id="1759059"/>
    <lineage>
        <taxon>Bacteria</taxon>
        <taxon>Pseudomonadati</taxon>
        <taxon>Pseudomonadota</taxon>
        <taxon>Alphaproteobacteria</taxon>
        <taxon>Hyphomonadales</taxon>
        <taxon>Hyphomonadaceae</taxon>
        <taxon>Candidatus Viadribacter</taxon>
    </lineage>
</organism>
<name>A0A1B1AE99_9PROT</name>
<feature type="domain" description="UmuC" evidence="2">
    <location>
        <begin position="30"/>
        <end position="153"/>
    </location>
</feature>
<proteinExistence type="predicted"/>
<dbReference type="KEGG" id="cbot:ATE48_02510"/>
<dbReference type="PANTHER" id="PTHR35369">
    <property type="entry name" value="BLR3025 PROTEIN-RELATED"/>
    <property type="match status" value="1"/>
</dbReference>
<dbReference type="PANTHER" id="PTHR35369:SF2">
    <property type="entry name" value="BLR3025 PROTEIN"/>
    <property type="match status" value="1"/>
</dbReference>
<sequence>MSDTRWLALYLPHISTDRLIRAGRAPSDDRPFAVYAKEKGAFQLKGVDARASKLGLNLAMSLADARAMQPTLEAVEAEPEEDARALDNIAAWCERFTPIVVLDPPEGLFLDISGCAHLFDGEESLRAEIVTRLRAQGFGARAAIASTPGAAWAFARHRKMRAPIDDDAKSLAALPIEALRLDGDASALMRRLGLKTVSQIAAAPRSSFTARAGERAMLRLDQALGRAAEVLTPRRPAPMVFALRRFLEPIFTLDVILQVTEDLCGDAAEKLERRGAGIVYAELVLFGVDGRDRVVAVNVSRPLREVKPLMRLFREKLSIAAENFDAQFGFEAARLDVVRLAPIEERARTLVSVEEAAASSEQIGGIIDILSSRLGAKRVVRPNLHDEHAPERASGWRAALGKSDDMKAVRPPADGVLRRPVRLFSPAQIIEVMASVPDGPPIRFRWRRVMRDVVRAEGPERISGDWQRHEMTRDYYRVEDRHGRRYWLYREGLYGESEAIPRWFVHGLFA</sequence>
<dbReference type="InterPro" id="IPR001126">
    <property type="entry name" value="UmuC"/>
</dbReference>
<evidence type="ECO:0000313" key="3">
    <source>
        <dbReference type="EMBL" id="ANP44875.1"/>
    </source>
</evidence>
<protein>
    <recommendedName>
        <fullName evidence="2">UmuC domain-containing protein</fullName>
    </recommendedName>
</protein>
<accession>A0A1B1AE99</accession>
<evidence type="ECO:0000313" key="4">
    <source>
        <dbReference type="Proteomes" id="UP000092498"/>
    </source>
</evidence>
<evidence type="ECO:0000256" key="1">
    <source>
        <dbReference type="ARBA" id="ARBA00022763"/>
    </source>
</evidence>
<gene>
    <name evidence="3" type="ORF">ATE48_02510</name>
</gene>
<dbReference type="AlphaFoldDB" id="A0A1B1AE99"/>
<dbReference type="RefSeq" id="WP_066767495.1">
    <property type="nucleotide sequence ID" value="NZ_CP013244.1"/>
</dbReference>
<dbReference type="Proteomes" id="UP000092498">
    <property type="component" value="Chromosome"/>
</dbReference>
<dbReference type="InParanoid" id="A0A1B1AE99"/>
<evidence type="ECO:0000259" key="2">
    <source>
        <dbReference type="Pfam" id="PF00817"/>
    </source>
</evidence>
<dbReference type="InterPro" id="IPR043502">
    <property type="entry name" value="DNA/RNA_pol_sf"/>
</dbReference>
<keyword evidence="1" id="KW-0227">DNA damage</keyword>
<dbReference type="OrthoDB" id="9788640at2"/>
<dbReference type="InterPro" id="IPR050356">
    <property type="entry name" value="SulA_CellDiv_inhibitor"/>
</dbReference>
<reference evidence="3 4" key="1">
    <citation type="submission" date="2015-11" db="EMBL/GenBank/DDBJ databases">
        <title>Whole-Genome Sequence of Candidatus Oderbacter manganicum from the National Park Lower Oder Valley, Germany.</title>
        <authorList>
            <person name="Braun B."/>
            <person name="Liere K."/>
            <person name="Szewzyk U."/>
        </authorList>
    </citation>
    <scope>NUCLEOTIDE SEQUENCE [LARGE SCALE GENOMIC DNA]</scope>
    <source>
        <strain evidence="3 4">OTSz_A_272</strain>
    </source>
</reference>
<dbReference type="CDD" id="cd03468">
    <property type="entry name" value="PolY_like"/>
    <property type="match status" value="1"/>
</dbReference>
<dbReference type="Pfam" id="PF00817">
    <property type="entry name" value="IMS"/>
    <property type="match status" value="1"/>
</dbReference>
<dbReference type="GO" id="GO:0006281">
    <property type="term" value="P:DNA repair"/>
    <property type="evidence" value="ECO:0007669"/>
    <property type="project" value="InterPro"/>
</dbReference>
<dbReference type="EMBL" id="CP013244">
    <property type="protein sequence ID" value="ANP44875.1"/>
    <property type="molecule type" value="Genomic_DNA"/>
</dbReference>
<dbReference type="STRING" id="1759059.ATE48_02510"/>
<keyword evidence="4" id="KW-1185">Reference proteome</keyword>